<evidence type="ECO:0000313" key="1">
    <source>
        <dbReference type="EMBL" id="CAA9496795.1"/>
    </source>
</evidence>
<protein>
    <submittedName>
        <fullName evidence="1">Uncharacterized protein</fullName>
    </submittedName>
</protein>
<organism evidence="1">
    <name type="scientific">uncultured Solirubrobacterales bacterium</name>
    <dbReference type="NCBI Taxonomy" id="768556"/>
    <lineage>
        <taxon>Bacteria</taxon>
        <taxon>Bacillati</taxon>
        <taxon>Actinomycetota</taxon>
        <taxon>Thermoleophilia</taxon>
        <taxon>Solirubrobacterales</taxon>
        <taxon>environmental samples</taxon>
    </lineage>
</organism>
<reference evidence="1" key="1">
    <citation type="submission" date="2020-02" db="EMBL/GenBank/DDBJ databases">
        <authorList>
            <person name="Meier V. D."/>
        </authorList>
    </citation>
    <scope>NUCLEOTIDE SEQUENCE</scope>
    <source>
        <strain evidence="1">AVDCRST_MAG45</strain>
    </source>
</reference>
<dbReference type="EMBL" id="CADCVU010000091">
    <property type="protein sequence ID" value="CAA9496795.1"/>
    <property type="molecule type" value="Genomic_DNA"/>
</dbReference>
<gene>
    <name evidence="1" type="ORF">AVDCRST_MAG45-1054</name>
</gene>
<accession>A0A6J4SII8</accession>
<name>A0A6J4SII8_9ACTN</name>
<sequence>MSSTFSLSLSGEMIGGSYYFLDLTVLGPQEDWEEPKGTRGRCARCGSGLLGVGRAAMGDLGAQQFVSADGYAANDRDEYAALSAVHR</sequence>
<dbReference type="AlphaFoldDB" id="A0A6J4SII8"/>
<proteinExistence type="predicted"/>